<dbReference type="RefSeq" id="WP_338250121.1">
    <property type="nucleotide sequence ID" value="NZ_BSRI01000001.1"/>
</dbReference>
<organism evidence="1 2">
    <name type="scientific">Dictyobacter halimunensis</name>
    <dbReference type="NCBI Taxonomy" id="3026934"/>
    <lineage>
        <taxon>Bacteria</taxon>
        <taxon>Bacillati</taxon>
        <taxon>Chloroflexota</taxon>
        <taxon>Ktedonobacteria</taxon>
        <taxon>Ktedonobacterales</taxon>
        <taxon>Dictyobacteraceae</taxon>
        <taxon>Dictyobacter</taxon>
    </lineage>
</organism>
<accession>A0ABQ6FPI6</accession>
<keyword evidence="2" id="KW-1185">Reference proteome</keyword>
<evidence type="ECO:0000313" key="1">
    <source>
        <dbReference type="EMBL" id="GLV55617.1"/>
    </source>
</evidence>
<evidence type="ECO:0000313" key="2">
    <source>
        <dbReference type="Proteomes" id="UP001344906"/>
    </source>
</evidence>
<gene>
    <name evidence="1" type="ORF">KDH_24610</name>
</gene>
<proteinExistence type="predicted"/>
<dbReference type="EMBL" id="BSRI01000001">
    <property type="protein sequence ID" value="GLV55617.1"/>
    <property type="molecule type" value="Genomic_DNA"/>
</dbReference>
<comment type="caution">
    <text evidence="1">The sequence shown here is derived from an EMBL/GenBank/DDBJ whole genome shotgun (WGS) entry which is preliminary data.</text>
</comment>
<sequence>MSDISDFDFFLHTWNVVNKRKKVRSLYENPEDNQEAEWEEFTGVAGMGTRYCDGRVMVDHYEGTLPSGQIVKGVNVRAYNPETGEWSFIWLDNRQAPDFEPLVGKFEHGVGRFDSFITTNDGRHVLVRFQLDQFTENSFRWQQFFSMDDGKTWDVNWIMESTRRQ</sequence>
<dbReference type="Proteomes" id="UP001344906">
    <property type="component" value="Unassembled WGS sequence"/>
</dbReference>
<evidence type="ECO:0008006" key="3">
    <source>
        <dbReference type="Google" id="ProtNLM"/>
    </source>
</evidence>
<name>A0ABQ6FPI6_9CHLR</name>
<reference evidence="1 2" key="1">
    <citation type="submission" date="2023-02" db="EMBL/GenBank/DDBJ databases">
        <title>Dictyobacter halimunensis sp. nov., a new member of the class Ktedonobacteria from forest soil in a geothermal area.</title>
        <authorList>
            <person name="Rachmania M.K."/>
            <person name="Ningsih F."/>
            <person name="Sakai Y."/>
            <person name="Yabe S."/>
            <person name="Yokota A."/>
            <person name="Sjamsuridzal W."/>
        </authorList>
    </citation>
    <scope>NUCLEOTIDE SEQUENCE [LARGE SCALE GENOMIC DNA]</scope>
    <source>
        <strain evidence="1 2">S3.2.2.5</strain>
    </source>
</reference>
<protein>
    <recommendedName>
        <fullName evidence="3">DUF1579 domain-containing protein</fullName>
    </recommendedName>
</protein>